<feature type="domain" description="HTH cro/C1-type" evidence="1">
    <location>
        <begin position="7"/>
        <end position="60"/>
    </location>
</feature>
<proteinExistence type="predicted"/>
<dbReference type="SMART" id="SM00530">
    <property type="entry name" value="HTH_XRE"/>
    <property type="match status" value="1"/>
</dbReference>
<dbReference type="Gene3D" id="1.25.40.10">
    <property type="entry name" value="Tetratricopeptide repeat domain"/>
    <property type="match status" value="1"/>
</dbReference>
<dbReference type="PROSITE" id="PS50943">
    <property type="entry name" value="HTH_CROC1"/>
    <property type="match status" value="1"/>
</dbReference>
<reference evidence="3" key="1">
    <citation type="journal article" date="2013" name="Genome Announc.">
        <title>Whole-Genome Sequencing of Lactobacillus shenzhenensis Strain LY-73T.</title>
        <authorList>
            <person name="Lin Z."/>
            <person name="Liu Z."/>
            <person name="Yang R."/>
            <person name="Zou Y."/>
            <person name="Wan D."/>
            <person name="Chen J."/>
            <person name="Guo M."/>
            <person name="Zhao J."/>
            <person name="Fang C."/>
            <person name="Yang R."/>
            <person name="Liu F."/>
        </authorList>
    </citation>
    <scope>NUCLEOTIDE SEQUENCE [LARGE SCALE GENOMIC DNA]</scope>
    <source>
        <strain evidence="3">LY-73</strain>
    </source>
</reference>
<dbReference type="GO" id="GO:0003677">
    <property type="term" value="F:DNA binding"/>
    <property type="evidence" value="ECO:0007669"/>
    <property type="project" value="InterPro"/>
</dbReference>
<evidence type="ECO:0000259" key="1">
    <source>
        <dbReference type="PROSITE" id="PS50943"/>
    </source>
</evidence>
<dbReference type="STRING" id="1231336.L248_2852"/>
<dbReference type="InterPro" id="IPR053163">
    <property type="entry name" value="HTH-type_regulator_Rgg"/>
</dbReference>
<dbReference type="Proteomes" id="UP000030647">
    <property type="component" value="Unassembled WGS sequence"/>
</dbReference>
<gene>
    <name evidence="2" type="ORF">L248_2852</name>
</gene>
<dbReference type="Pfam" id="PF13560">
    <property type="entry name" value="HTH_31"/>
    <property type="match status" value="1"/>
</dbReference>
<evidence type="ECO:0000313" key="2">
    <source>
        <dbReference type="EMBL" id="ERL65177.1"/>
    </source>
</evidence>
<accession>U4TUS3</accession>
<dbReference type="HOGENOM" id="CLU_926848_0_0_9"/>
<evidence type="ECO:0000313" key="3">
    <source>
        <dbReference type="Proteomes" id="UP000030647"/>
    </source>
</evidence>
<dbReference type="SUPFAM" id="SSF47413">
    <property type="entry name" value="lambda repressor-like DNA-binding domains"/>
    <property type="match status" value="1"/>
</dbReference>
<name>U4TUS3_9LACO</name>
<protein>
    <recommendedName>
        <fullName evidence="1">HTH cro/C1-type domain-containing protein</fullName>
    </recommendedName>
</protein>
<dbReference type="EMBL" id="KI271588">
    <property type="protein sequence ID" value="ERL65177.1"/>
    <property type="molecule type" value="Genomic_DNA"/>
</dbReference>
<dbReference type="CDD" id="cd00093">
    <property type="entry name" value="HTH_XRE"/>
    <property type="match status" value="1"/>
</dbReference>
<dbReference type="AlphaFoldDB" id="U4TUS3"/>
<dbReference type="InterPro" id="IPR011990">
    <property type="entry name" value="TPR-like_helical_dom_sf"/>
</dbReference>
<dbReference type="InterPro" id="IPR001387">
    <property type="entry name" value="Cro/C1-type_HTH"/>
</dbReference>
<sequence length="300" mass="33085">MTFGQQFKQYREERGITINQASIGICAPSTLSRFENGQSHLAAVTLIALIDRLQLDWESFFAPAQSAAVIVPVCFLPALQKALAAGSALALEQLSGAIAAAPEWSVKNRQAALWLIQFHLMRWFPQWQSADAALVNTCFDYFMNTASHGQMDLFLGAALARVATPEQVTSLAHAVQKIQPSASSRAAFNQLLTAIALVDFERRQPKQAAHMVALIQFPLWHDAVWALVSQVLQTVVRAQTGAPAATQEVVRAMQLFARLASPDVVRTFGREPAITRWLIPQQQNDNSLLRMQQNPDKLAD</sequence>
<dbReference type="PANTHER" id="PTHR37038">
    <property type="entry name" value="TRANSCRIPTIONAL REGULATOR-RELATED"/>
    <property type="match status" value="1"/>
</dbReference>
<organism evidence="2 3">
    <name type="scientific">Schleiferilactobacillus shenzhenensis LY-73</name>
    <dbReference type="NCBI Taxonomy" id="1231336"/>
    <lineage>
        <taxon>Bacteria</taxon>
        <taxon>Bacillati</taxon>
        <taxon>Bacillota</taxon>
        <taxon>Bacilli</taxon>
        <taxon>Lactobacillales</taxon>
        <taxon>Lactobacillaceae</taxon>
        <taxon>Schleiferilactobacillus</taxon>
    </lineage>
</organism>
<dbReference type="RefSeq" id="WP_022529437.1">
    <property type="nucleotide sequence ID" value="NZ_KI271588.1"/>
</dbReference>
<keyword evidence="3" id="KW-1185">Reference proteome</keyword>
<dbReference type="eggNOG" id="COG1396">
    <property type="taxonomic scope" value="Bacteria"/>
</dbReference>
<dbReference type="InterPro" id="IPR010982">
    <property type="entry name" value="Lambda_DNA-bd_dom_sf"/>
</dbReference>